<organism evidence="6 7">
    <name type="scientific">Aeoliella straminimaris</name>
    <dbReference type="NCBI Taxonomy" id="2954799"/>
    <lineage>
        <taxon>Bacteria</taxon>
        <taxon>Pseudomonadati</taxon>
        <taxon>Planctomycetota</taxon>
        <taxon>Planctomycetia</taxon>
        <taxon>Pirellulales</taxon>
        <taxon>Lacipirellulaceae</taxon>
        <taxon>Aeoliella</taxon>
    </lineage>
</organism>
<dbReference type="Pfam" id="PF13243">
    <property type="entry name" value="SQHop_cyclase_C"/>
    <property type="match status" value="1"/>
</dbReference>
<dbReference type="RefSeq" id="WP_252850931.1">
    <property type="nucleotide sequence ID" value="NZ_JAMXLR010000011.1"/>
</dbReference>
<dbReference type="InterPro" id="IPR032697">
    <property type="entry name" value="SQ_cyclase_N"/>
</dbReference>
<comment type="similarity">
    <text evidence="2">Belongs to the terpene cyclase/mutase family.</text>
</comment>
<dbReference type="AlphaFoldDB" id="A0A9X2FB63"/>
<comment type="pathway">
    <text evidence="1">Secondary metabolite biosynthesis; hopanoid biosynthesis.</text>
</comment>
<keyword evidence="7" id="KW-1185">Reference proteome</keyword>
<dbReference type="PANTHER" id="PTHR11764">
    <property type="entry name" value="TERPENE CYCLASE/MUTASE FAMILY MEMBER"/>
    <property type="match status" value="1"/>
</dbReference>
<evidence type="ECO:0000256" key="3">
    <source>
        <dbReference type="ARBA" id="ARBA00022737"/>
    </source>
</evidence>
<dbReference type="Pfam" id="PF13249">
    <property type="entry name" value="SQHop_cyclase_N"/>
    <property type="match status" value="1"/>
</dbReference>
<dbReference type="SUPFAM" id="SSF48239">
    <property type="entry name" value="Terpenoid cyclases/Protein prenyltransferases"/>
    <property type="match status" value="2"/>
</dbReference>
<dbReference type="SUPFAM" id="SSF81853">
    <property type="entry name" value="Family 10 polysaccharide lyase"/>
    <property type="match status" value="1"/>
</dbReference>
<dbReference type="PANTHER" id="PTHR11764:SF20">
    <property type="entry name" value="LANOSTEROL SYNTHASE"/>
    <property type="match status" value="1"/>
</dbReference>
<feature type="domain" description="Squalene cyclase N-terminal" evidence="5">
    <location>
        <begin position="15"/>
        <end position="131"/>
    </location>
</feature>
<sequence length="631" mass="69184">MSDDTRILRMQQSLDNARRHLLSLRNEQGFWEGHLASSALSTATAVCVFDRLAKIVESPNAMEPQRAGELAQAGRNWLAEHQNEDGGWGDTTDSLSNISTTALCWCAFAGDEATQPQTVATAENWLRRKAGSLEPGPLSQAIKQRYGRDHTFSVPILTTMALTGRLGSGPQCWKIVPQLPFELAAFPRDWFAMLQLPVVSYALPALIAIGLVRHDNHPSRNPLARMARIALRRRVLGVLEQIQPTSGGFLEATPLTSFVTLGLLGADEFNSPVVRNGVEFLEQSCRADGSWPIDTNLATWVSTLSVGAMQQGDDHSSVQLSNDEKQTLAEWLLSQQYTSRHPYTNASPGGWAWTDLPGGVPDADDTPGALLTLQTLGCDHQQALTAATAAVGWLLDLQNSDGGMPTFCRGWGKLPFDRSSCDITAHGLRAWHAWRQHLPPAEQSRMAKAQQQAMGFLARSQRSDGAWPPLWFGNQYATDVDETNLTYGTSRVLLALAELHTTDEGHDDSSYKWREHATQWLSLAQNTDGGWGGAVGVRSSVEETAFALEALCAVVEVSKERGIQDSIRRGVDWLIEATKEGTDFPTTPVGFYFAKLWYYEQLYPVIYTVAALGRAAQVLASAPEEALEGVR</sequence>
<evidence type="ECO:0000259" key="5">
    <source>
        <dbReference type="Pfam" id="PF13249"/>
    </source>
</evidence>
<evidence type="ECO:0000256" key="2">
    <source>
        <dbReference type="ARBA" id="ARBA00009755"/>
    </source>
</evidence>
<evidence type="ECO:0000313" key="6">
    <source>
        <dbReference type="EMBL" id="MCO6042831.1"/>
    </source>
</evidence>
<accession>A0A9X2FB63</accession>
<dbReference type="GO" id="GO:0005811">
    <property type="term" value="C:lipid droplet"/>
    <property type="evidence" value="ECO:0007669"/>
    <property type="project" value="InterPro"/>
</dbReference>
<reference evidence="6" key="1">
    <citation type="submission" date="2022-06" db="EMBL/GenBank/DDBJ databases">
        <title>Aeoliella straminimaris, a novel planctomycete from sediments.</title>
        <authorList>
            <person name="Vitorino I.R."/>
            <person name="Lage O.M."/>
        </authorList>
    </citation>
    <scope>NUCLEOTIDE SEQUENCE</scope>
    <source>
        <strain evidence="6">ICT_H6.2</strain>
    </source>
</reference>
<proteinExistence type="inferred from homology"/>
<dbReference type="InterPro" id="IPR008930">
    <property type="entry name" value="Terpenoid_cyclase/PrenylTrfase"/>
</dbReference>
<evidence type="ECO:0000259" key="4">
    <source>
        <dbReference type="Pfam" id="PF13243"/>
    </source>
</evidence>
<comment type="caution">
    <text evidence="6">The sequence shown here is derived from an EMBL/GenBank/DDBJ whole genome shotgun (WGS) entry which is preliminary data.</text>
</comment>
<dbReference type="EMBL" id="JAMXLR010000011">
    <property type="protein sequence ID" value="MCO6042831.1"/>
    <property type="molecule type" value="Genomic_DNA"/>
</dbReference>
<dbReference type="InterPro" id="IPR032696">
    <property type="entry name" value="SQ_cyclase_C"/>
</dbReference>
<dbReference type="InterPro" id="IPR018333">
    <property type="entry name" value="Squalene_cyclase"/>
</dbReference>
<keyword evidence="3" id="KW-0677">Repeat</keyword>
<dbReference type="Proteomes" id="UP001155241">
    <property type="component" value="Unassembled WGS sequence"/>
</dbReference>
<dbReference type="Gene3D" id="1.50.10.20">
    <property type="match status" value="2"/>
</dbReference>
<gene>
    <name evidence="6" type="ORF">NG895_02820</name>
</gene>
<dbReference type="GO" id="GO:0016104">
    <property type="term" value="P:triterpenoid biosynthetic process"/>
    <property type="evidence" value="ECO:0007669"/>
    <property type="project" value="InterPro"/>
</dbReference>
<name>A0A9X2FB63_9BACT</name>
<evidence type="ECO:0000256" key="1">
    <source>
        <dbReference type="ARBA" id="ARBA00004999"/>
    </source>
</evidence>
<evidence type="ECO:0000313" key="7">
    <source>
        <dbReference type="Proteomes" id="UP001155241"/>
    </source>
</evidence>
<dbReference type="GO" id="GO:0016866">
    <property type="term" value="F:intramolecular transferase activity"/>
    <property type="evidence" value="ECO:0007669"/>
    <property type="project" value="InterPro"/>
</dbReference>
<feature type="domain" description="Squalene cyclase C-terminal" evidence="4">
    <location>
        <begin position="300"/>
        <end position="615"/>
    </location>
</feature>
<protein>
    <submittedName>
        <fullName evidence="6">Squalene--hopene cyclase</fullName>
    </submittedName>
</protein>